<keyword evidence="1" id="KW-0472">Membrane</keyword>
<evidence type="ECO:0000313" key="2">
    <source>
        <dbReference type="EMBL" id="MBW96354.1"/>
    </source>
</evidence>
<reference evidence="2" key="1">
    <citation type="submission" date="2018-02" db="EMBL/GenBank/DDBJ databases">
        <title>Rhizophora mucronata_Transcriptome.</title>
        <authorList>
            <person name="Meera S.P."/>
            <person name="Sreeshan A."/>
            <person name="Augustine A."/>
        </authorList>
    </citation>
    <scope>NUCLEOTIDE SEQUENCE</scope>
    <source>
        <tissue evidence="2">Leaf</tissue>
    </source>
</reference>
<proteinExistence type="predicted"/>
<keyword evidence="1" id="KW-1133">Transmembrane helix</keyword>
<evidence type="ECO:0000256" key="1">
    <source>
        <dbReference type="SAM" id="Phobius"/>
    </source>
</evidence>
<keyword evidence="1" id="KW-0812">Transmembrane</keyword>
<organism evidence="2">
    <name type="scientific">Rhizophora mucronata</name>
    <name type="common">Asiatic mangrove</name>
    <dbReference type="NCBI Taxonomy" id="61149"/>
    <lineage>
        <taxon>Eukaryota</taxon>
        <taxon>Viridiplantae</taxon>
        <taxon>Streptophyta</taxon>
        <taxon>Embryophyta</taxon>
        <taxon>Tracheophyta</taxon>
        <taxon>Spermatophyta</taxon>
        <taxon>Magnoliopsida</taxon>
        <taxon>eudicotyledons</taxon>
        <taxon>Gunneridae</taxon>
        <taxon>Pentapetalae</taxon>
        <taxon>rosids</taxon>
        <taxon>fabids</taxon>
        <taxon>Malpighiales</taxon>
        <taxon>Rhizophoraceae</taxon>
        <taxon>Rhizophora</taxon>
    </lineage>
</organism>
<dbReference type="AlphaFoldDB" id="A0A2P2JSA4"/>
<dbReference type="EMBL" id="GGEC01015871">
    <property type="protein sequence ID" value="MBW96354.1"/>
    <property type="molecule type" value="Transcribed_RNA"/>
</dbReference>
<accession>A0A2P2JSA4</accession>
<name>A0A2P2JSA4_RHIMU</name>
<protein>
    <submittedName>
        <fullName evidence="2">Uncharacterized protein MANES_13G152400</fullName>
    </submittedName>
</protein>
<sequence>MNIIHLSSSNIHHYYSQKNIPGASYFSLTFFFWCVFLFFNSCFNFSPARHHFLKFMLLDKVHVRVSHSPVELVSSRKEIRRNVESLSGKQKLETKELAVSRG</sequence>
<feature type="transmembrane region" description="Helical" evidence="1">
    <location>
        <begin position="25"/>
        <end position="46"/>
    </location>
</feature>